<gene>
    <name evidence="1" type="ORF">OVN521_LOCUS23072</name>
</gene>
<dbReference type="InterPro" id="IPR011042">
    <property type="entry name" value="6-blade_b-propeller_TolB-like"/>
</dbReference>
<comment type="caution">
    <text evidence="1">The sequence shown here is derived from an EMBL/GenBank/DDBJ whole genome shotgun (WGS) entry which is preliminary data.</text>
</comment>
<organism evidence="1 2">
    <name type="scientific">Rotaria magnacalcarata</name>
    <dbReference type="NCBI Taxonomy" id="392030"/>
    <lineage>
        <taxon>Eukaryota</taxon>
        <taxon>Metazoa</taxon>
        <taxon>Spiralia</taxon>
        <taxon>Gnathifera</taxon>
        <taxon>Rotifera</taxon>
        <taxon>Eurotatoria</taxon>
        <taxon>Bdelloidea</taxon>
        <taxon>Philodinida</taxon>
        <taxon>Philodinidae</taxon>
        <taxon>Rotaria</taxon>
    </lineage>
</organism>
<name>A0A819XEK2_9BILA</name>
<dbReference type="SUPFAM" id="SSF101898">
    <property type="entry name" value="NHL repeat"/>
    <property type="match status" value="1"/>
</dbReference>
<dbReference type="EMBL" id="CAJOBG010005143">
    <property type="protein sequence ID" value="CAF4141055.1"/>
    <property type="molecule type" value="Genomic_DNA"/>
</dbReference>
<dbReference type="Gene3D" id="2.120.10.30">
    <property type="entry name" value="TolB, C-terminal domain"/>
    <property type="match status" value="1"/>
</dbReference>
<evidence type="ECO:0000313" key="1">
    <source>
        <dbReference type="EMBL" id="CAF4141055.1"/>
    </source>
</evidence>
<sequence>MIVEFGKKIHTKIMILCYNSNEGSQYSGLKPNLGIHLSTLNIMNINKNVGLATSMKVQQLPFRTVHRWIEGADTGRTVLLRPGHLTFDKFGSVYVAIRATNIVLRFALNSFFGATPAGSSTSGNGNNELHELIDIIVDDDLNIYVVDSKNEHVMKWPCNAAMDFLMISNLYSGKVVVMIFAPNSTDAFYFSDKQNDSMYLRSFGQSVPSSILKEVNTAIATLQEPYDLVNDPYTNLYVADKLNNRAVMFCVGLIVGISVVKGNSPPAAPTVPNDAAFGWNLNLYMGLLDGNVMEYTRL</sequence>
<reference evidence="1" key="1">
    <citation type="submission" date="2021-02" db="EMBL/GenBank/DDBJ databases">
        <authorList>
            <person name="Nowell W R."/>
        </authorList>
    </citation>
    <scope>NUCLEOTIDE SEQUENCE</scope>
</reference>
<accession>A0A819XEK2</accession>
<proteinExistence type="predicted"/>
<keyword evidence="2" id="KW-1185">Reference proteome</keyword>
<dbReference type="Proteomes" id="UP000663866">
    <property type="component" value="Unassembled WGS sequence"/>
</dbReference>
<protein>
    <submittedName>
        <fullName evidence="1">Uncharacterized protein</fullName>
    </submittedName>
</protein>
<dbReference type="AlphaFoldDB" id="A0A819XEK2"/>
<evidence type="ECO:0000313" key="2">
    <source>
        <dbReference type="Proteomes" id="UP000663866"/>
    </source>
</evidence>